<dbReference type="Pfam" id="PF12834">
    <property type="entry name" value="Phage_int_SAM_2"/>
    <property type="match status" value="1"/>
</dbReference>
<dbReference type="GO" id="GO:0015074">
    <property type="term" value="P:DNA integration"/>
    <property type="evidence" value="ECO:0007669"/>
    <property type="project" value="UniProtKB-KW"/>
</dbReference>
<keyword evidence="1" id="KW-0229">DNA integration</keyword>
<dbReference type="EMBL" id="MWIP01000014">
    <property type="protein sequence ID" value="KAF1685350.1"/>
    <property type="molecule type" value="Genomic_DNA"/>
</dbReference>
<reference evidence="7 8" key="1">
    <citation type="submission" date="2017-10" db="EMBL/GenBank/DDBJ databases">
        <title>Whole genome sequencing of Pseudoxanthomonas broegbernensis DSM 12573(T).</title>
        <authorList>
            <person name="Kumar S."/>
            <person name="Bansal K."/>
            <person name="Kaur A."/>
            <person name="Patil P."/>
            <person name="Sharma S."/>
            <person name="Patil P.B."/>
        </authorList>
    </citation>
    <scope>NUCLEOTIDE SEQUENCE [LARGE SCALE GENOMIC DNA]</scope>
    <source>
        <strain evidence="7 8">DSM 12573</strain>
    </source>
</reference>
<comment type="caution">
    <text evidence="7">The sequence shown here is derived from an EMBL/GenBank/DDBJ whole genome shotgun (WGS) entry which is preliminary data.</text>
</comment>
<dbReference type="InterPro" id="IPR013762">
    <property type="entry name" value="Integrase-like_cat_sf"/>
</dbReference>
<dbReference type="SUPFAM" id="SSF56349">
    <property type="entry name" value="DNA breaking-rejoining enzymes"/>
    <property type="match status" value="1"/>
</dbReference>
<evidence type="ECO:0000256" key="5">
    <source>
        <dbReference type="SAM" id="MobiDB-lite"/>
    </source>
</evidence>
<dbReference type="InterPro" id="IPR011010">
    <property type="entry name" value="DNA_brk_join_enz"/>
</dbReference>
<dbReference type="InterPro" id="IPR010998">
    <property type="entry name" value="Integrase_recombinase_N"/>
</dbReference>
<dbReference type="Gene3D" id="1.10.443.10">
    <property type="entry name" value="Intergrase catalytic core"/>
    <property type="match status" value="1"/>
</dbReference>
<evidence type="ECO:0000313" key="8">
    <source>
        <dbReference type="Proteomes" id="UP000462066"/>
    </source>
</evidence>
<name>A0A7V8K6L8_9GAMM</name>
<evidence type="ECO:0000313" key="7">
    <source>
        <dbReference type="EMBL" id="KAF1685350.1"/>
    </source>
</evidence>
<dbReference type="InterPro" id="IPR024456">
    <property type="entry name" value="Integrase_catalytic_putative"/>
</dbReference>
<gene>
    <name evidence="7" type="ORF">B1992_12525</name>
</gene>
<dbReference type="Pfam" id="PF12835">
    <property type="entry name" value="Integrase_1"/>
    <property type="match status" value="1"/>
</dbReference>
<proteinExistence type="predicted"/>
<evidence type="ECO:0000256" key="4">
    <source>
        <dbReference type="PROSITE-ProRule" id="PRU01248"/>
    </source>
</evidence>
<keyword evidence="3" id="KW-0233">DNA recombination</keyword>
<evidence type="ECO:0000259" key="6">
    <source>
        <dbReference type="PROSITE" id="PS51900"/>
    </source>
</evidence>
<protein>
    <submittedName>
        <fullName evidence="7">Integrase</fullName>
    </submittedName>
</protein>
<evidence type="ECO:0000256" key="3">
    <source>
        <dbReference type="ARBA" id="ARBA00023172"/>
    </source>
</evidence>
<dbReference type="Gene3D" id="1.10.150.130">
    <property type="match status" value="1"/>
</dbReference>
<dbReference type="GO" id="GO:0006310">
    <property type="term" value="P:DNA recombination"/>
    <property type="evidence" value="ECO:0007669"/>
    <property type="project" value="UniProtKB-KW"/>
</dbReference>
<evidence type="ECO:0000256" key="2">
    <source>
        <dbReference type="ARBA" id="ARBA00023125"/>
    </source>
</evidence>
<keyword evidence="8" id="KW-1185">Reference proteome</keyword>
<accession>A0A7V8K6L8</accession>
<dbReference type="Proteomes" id="UP000462066">
    <property type="component" value="Unassembled WGS sequence"/>
</dbReference>
<dbReference type="AlphaFoldDB" id="A0A7V8K6L8"/>
<feature type="region of interest" description="Disordered" evidence="5">
    <location>
        <begin position="1"/>
        <end position="31"/>
    </location>
</feature>
<organism evidence="7 8">
    <name type="scientific">Pseudoxanthomonas broegbernensis</name>
    <dbReference type="NCBI Taxonomy" id="83619"/>
    <lineage>
        <taxon>Bacteria</taxon>
        <taxon>Pseudomonadati</taxon>
        <taxon>Pseudomonadota</taxon>
        <taxon>Gammaproteobacteria</taxon>
        <taxon>Lysobacterales</taxon>
        <taxon>Lysobacteraceae</taxon>
        <taxon>Pseudoxanthomonas</taxon>
    </lineage>
</organism>
<sequence length="380" mass="43098">MNTLWKKGSPHQPPQSRAAHQPRRNPGQAPLSPVEVLARQPIGRAPPLRVLEVLLRLYNSQHTALQKTVSHKTRHDRAQFLRRFFRNLHEKAGFKTLPDPRNLGQKHIQAMVRVWQAEHLAPATIQTYFSFLRGFSGWIGKPGMVRDPSHYGMQLEEYRRSEAAQRDRSWSAQSVDIDAVIARICDHDRYVGASLRLIRAFGLRRKEAVMLRPHRDVVGFEATGLPLEQREAQLYLRIKAGAKGGRERFIPLDTPERRAALAHAQQIAGDQDAHMGNPARDLKYNLHRFSHVLEQFGITSRALGVTAHGLRHEVLIDHYRQITDQEPPVRSGDTVPGALDRPAREAVVRLADHSRTRVADAYLGRPARPFLSAHDQPQAS</sequence>
<keyword evidence="2 4" id="KW-0238">DNA-binding</keyword>
<dbReference type="RefSeq" id="WP_162311837.1">
    <property type="nucleotide sequence ID" value="NZ_JACHGU010000009.1"/>
</dbReference>
<feature type="domain" description="Core-binding (CB)" evidence="6">
    <location>
        <begin position="49"/>
        <end position="140"/>
    </location>
</feature>
<dbReference type="InterPro" id="IPR044068">
    <property type="entry name" value="CB"/>
</dbReference>
<dbReference type="PROSITE" id="PS51900">
    <property type="entry name" value="CB"/>
    <property type="match status" value="1"/>
</dbReference>
<dbReference type="GO" id="GO:0003677">
    <property type="term" value="F:DNA binding"/>
    <property type="evidence" value="ECO:0007669"/>
    <property type="project" value="UniProtKB-UniRule"/>
</dbReference>
<evidence type="ECO:0000256" key="1">
    <source>
        <dbReference type="ARBA" id="ARBA00022908"/>
    </source>
</evidence>
<dbReference type="InterPro" id="IPR024457">
    <property type="entry name" value="Putative_integrase_N"/>
</dbReference>